<feature type="chain" id="PRO_5015564198" description="Outer membrane protein" evidence="1">
    <location>
        <begin position="22"/>
        <end position="218"/>
    </location>
</feature>
<evidence type="ECO:0008006" key="4">
    <source>
        <dbReference type="Google" id="ProtNLM"/>
    </source>
</evidence>
<dbReference type="RefSeq" id="WP_133176012.1">
    <property type="nucleotide sequence ID" value="NZ_QBUD01000013.1"/>
</dbReference>
<dbReference type="AlphaFoldDB" id="A0A2T6KA12"/>
<protein>
    <recommendedName>
        <fullName evidence="4">Outer membrane protein</fullName>
    </recommendedName>
</protein>
<dbReference type="Proteomes" id="UP000244523">
    <property type="component" value="Unassembled WGS sequence"/>
</dbReference>
<dbReference type="Gene3D" id="2.40.160.170">
    <property type="match status" value="1"/>
</dbReference>
<comment type="caution">
    <text evidence="2">The sequence shown here is derived from an EMBL/GenBank/DDBJ whole genome shotgun (WGS) entry which is preliminary data.</text>
</comment>
<reference evidence="2 3" key="1">
    <citation type="submission" date="2018-04" db="EMBL/GenBank/DDBJ databases">
        <title>Genomic Encyclopedia of Archaeal and Bacterial Type Strains, Phase II (KMG-II): from individual species to whole genera.</title>
        <authorList>
            <person name="Goeker M."/>
        </authorList>
    </citation>
    <scope>NUCLEOTIDE SEQUENCE [LARGE SCALE GENOMIC DNA]</scope>
    <source>
        <strain evidence="2 3">DSM 29955</strain>
    </source>
</reference>
<name>A0A2T6KA12_9RHOB</name>
<accession>A0A2T6KA12</accession>
<keyword evidence="3" id="KW-1185">Reference proteome</keyword>
<sequence length="218" mass="22835">MMRLFAATLAIFISAGTLPSAQEQGDVSVALGLSTLGANVEVAYAIDPNFRVRGALMGGFSVEESGTEGDTGTYDGEATLGGLAVLGDFYPMANGWRVSGGLFFSNTEIDALAEASADAPIEINGVDQVSGSVRTTAKFENTVAPMITTGYDLRFGDGWSFNSEVGVIFTGGVDLEATAGGAIDQSLINDDPEYQDALDDARDLTLFPYIGFAVSYQY</sequence>
<evidence type="ECO:0000313" key="2">
    <source>
        <dbReference type="EMBL" id="PUB11610.1"/>
    </source>
</evidence>
<keyword evidence="1" id="KW-0732">Signal</keyword>
<organism evidence="2 3">
    <name type="scientific">Yoonia sediminilitoris</name>
    <dbReference type="NCBI Taxonomy" id="1286148"/>
    <lineage>
        <taxon>Bacteria</taxon>
        <taxon>Pseudomonadati</taxon>
        <taxon>Pseudomonadota</taxon>
        <taxon>Alphaproteobacteria</taxon>
        <taxon>Rhodobacterales</taxon>
        <taxon>Paracoccaceae</taxon>
        <taxon>Yoonia</taxon>
    </lineage>
</organism>
<evidence type="ECO:0000256" key="1">
    <source>
        <dbReference type="SAM" id="SignalP"/>
    </source>
</evidence>
<gene>
    <name evidence="2" type="ORF">C8N45_113129</name>
</gene>
<evidence type="ECO:0000313" key="3">
    <source>
        <dbReference type="Proteomes" id="UP000244523"/>
    </source>
</evidence>
<proteinExistence type="predicted"/>
<dbReference type="EMBL" id="QBUD01000013">
    <property type="protein sequence ID" value="PUB11610.1"/>
    <property type="molecule type" value="Genomic_DNA"/>
</dbReference>
<dbReference type="OrthoDB" id="7853416at2"/>
<feature type="signal peptide" evidence="1">
    <location>
        <begin position="1"/>
        <end position="21"/>
    </location>
</feature>